<organism evidence="2 4">
    <name type="scientific">Duganella violaceipulchra</name>
    <dbReference type="NCBI Taxonomy" id="2849652"/>
    <lineage>
        <taxon>Bacteria</taxon>
        <taxon>Pseudomonadati</taxon>
        <taxon>Pseudomonadota</taxon>
        <taxon>Betaproteobacteria</taxon>
        <taxon>Burkholderiales</taxon>
        <taxon>Oxalobacteraceae</taxon>
        <taxon>Telluria group</taxon>
        <taxon>Duganella</taxon>
    </lineage>
</organism>
<dbReference type="AlphaFoldDB" id="A0AA41H9L9"/>
<accession>A0AA41H9L9</accession>
<evidence type="ECO:0000313" key="4">
    <source>
        <dbReference type="Proteomes" id="UP001155901"/>
    </source>
</evidence>
<gene>
    <name evidence="2" type="ORF">KVP70_20065</name>
    <name evidence="3" type="ORF">L1274_003710</name>
</gene>
<evidence type="ECO:0000313" key="3">
    <source>
        <dbReference type="EMBL" id="MCP2009978.1"/>
    </source>
</evidence>
<feature type="chain" id="PRO_5041254182" description="DUF3829 domain-containing protein" evidence="1">
    <location>
        <begin position="28"/>
        <end position="255"/>
    </location>
</feature>
<name>A0AA41H9L9_9BURK</name>
<feature type="signal peptide" evidence="1">
    <location>
        <begin position="1"/>
        <end position="27"/>
    </location>
</feature>
<reference evidence="3" key="2">
    <citation type="submission" date="2022-03" db="EMBL/GenBank/DDBJ databases">
        <title>Genome Encyclopedia of Bacteria and Archaea VI: Functional Genomics of Type Strains.</title>
        <authorList>
            <person name="Whitman W."/>
        </authorList>
    </citation>
    <scope>NUCLEOTIDE SEQUENCE</scope>
    <source>
        <strain evidence="3">HSC-15S17</strain>
    </source>
</reference>
<comment type="caution">
    <text evidence="2">The sequence shown here is derived from an EMBL/GenBank/DDBJ whole genome shotgun (WGS) entry which is preliminary data.</text>
</comment>
<proteinExistence type="predicted"/>
<protein>
    <recommendedName>
        <fullName evidence="6">DUF3829 domain-containing protein</fullName>
    </recommendedName>
</protein>
<evidence type="ECO:0000313" key="2">
    <source>
        <dbReference type="EMBL" id="MBV6323234.1"/>
    </source>
</evidence>
<reference evidence="2" key="1">
    <citation type="submission" date="2021-07" db="EMBL/GenBank/DDBJ databases">
        <title>Characterization of violacein-producing bacteria and related species.</title>
        <authorList>
            <person name="Wilson H.S."/>
            <person name="De Leon M.E."/>
        </authorList>
    </citation>
    <scope>NUCLEOTIDE SEQUENCE</scope>
    <source>
        <strain evidence="2">HSC-15S17</strain>
    </source>
</reference>
<dbReference type="Proteomes" id="UP001155901">
    <property type="component" value="Unassembled WGS sequence"/>
</dbReference>
<dbReference type="PROSITE" id="PS51257">
    <property type="entry name" value="PROKAR_LIPOPROTEIN"/>
    <property type="match status" value="1"/>
</dbReference>
<dbReference type="EMBL" id="JAHTGR010000010">
    <property type="protein sequence ID" value="MBV6323234.1"/>
    <property type="molecule type" value="Genomic_DNA"/>
</dbReference>
<evidence type="ECO:0000256" key="1">
    <source>
        <dbReference type="SAM" id="SignalP"/>
    </source>
</evidence>
<dbReference type="EMBL" id="JALJZU010000007">
    <property type="protein sequence ID" value="MCP2009978.1"/>
    <property type="molecule type" value="Genomic_DNA"/>
</dbReference>
<evidence type="ECO:0000313" key="5">
    <source>
        <dbReference type="Proteomes" id="UP001162889"/>
    </source>
</evidence>
<dbReference type="RefSeq" id="WP_217943918.1">
    <property type="nucleotide sequence ID" value="NZ_JAHTGR010000010.1"/>
</dbReference>
<evidence type="ECO:0008006" key="6">
    <source>
        <dbReference type="Google" id="ProtNLM"/>
    </source>
</evidence>
<sequence>MKLTRALLILGLLALLGGCASSTPRMAEVRAFAAQSPKLGAYHELTERYRATYQREQPFLSPAADARERQLDSQRQAACDDFVKLQAGVQAYMQALGQLAGDHQYDLEDQVKSMSGGIKAWPDNGIDDRHVNAYAGLTRLLARALTRPAQEAAVQELMRDGHQAMQELLGAMRTLLRLYGKTSDNEESIVLGMLETEIPFLDSRRDRLLLALAKAQQHERRAEYHLFGLRNTLAQNNLAAIEQSHRALFNQIPQK</sequence>
<keyword evidence="1" id="KW-0732">Signal</keyword>
<keyword evidence="5" id="KW-1185">Reference proteome</keyword>
<dbReference type="Proteomes" id="UP001162889">
    <property type="component" value="Unassembled WGS sequence"/>
</dbReference>